<keyword evidence="2" id="KW-0863">Zinc-finger</keyword>
<dbReference type="InterPro" id="IPR036236">
    <property type="entry name" value="Znf_C2H2_sf"/>
</dbReference>
<keyword evidence="4" id="KW-1133">Transmembrane helix</keyword>
<evidence type="ECO:0000256" key="1">
    <source>
        <dbReference type="ARBA" id="ARBA00022723"/>
    </source>
</evidence>
<dbReference type="PANTHER" id="PTHR31148">
    <property type="entry name" value="U1 SMALL NUCLEAR RIBONUCLEOPROTEIN C"/>
    <property type="match status" value="1"/>
</dbReference>
<dbReference type="AlphaFoldDB" id="A0A8B9M0U9"/>
<keyword evidence="4" id="KW-0812">Transmembrane</keyword>
<proteinExistence type="predicted"/>
<dbReference type="Pfam" id="PF06220">
    <property type="entry name" value="zf-U1"/>
    <property type="match status" value="1"/>
</dbReference>
<keyword evidence="4" id="KW-0472">Membrane</keyword>
<accession>A0A8B9M0U9</accession>
<dbReference type="PANTHER" id="PTHR31148:SF1">
    <property type="entry name" value="U1 SMALL NUCLEAR RIBONUCLEOPROTEIN C"/>
    <property type="match status" value="1"/>
</dbReference>
<sequence length="171" mass="19708">YYYRYCFLPFTLGLRHLSQPSVRKTHCSGRKHKENVKDYYQKWMEEQAQSLIDKTSKANPSVTLDCSPFTSPVFPLVAWSCDHFPGEPVPGTDHLLSDKPFPNVQFGLPLMQLHSISLCPFSLWMLPTFTSLAFLPVNSSLLNFFSSLSHKMFFMLFVAYLSHFALLPFSR</sequence>
<reference evidence="6" key="1">
    <citation type="submission" date="2025-08" db="UniProtKB">
        <authorList>
            <consortium name="Ensembl"/>
        </authorList>
    </citation>
    <scope>IDENTIFICATION</scope>
</reference>
<organism evidence="6 7">
    <name type="scientific">Accipiter nisus</name>
    <name type="common">Eurasian sparrowhawk</name>
    <dbReference type="NCBI Taxonomy" id="211598"/>
    <lineage>
        <taxon>Eukaryota</taxon>
        <taxon>Metazoa</taxon>
        <taxon>Chordata</taxon>
        <taxon>Craniata</taxon>
        <taxon>Vertebrata</taxon>
        <taxon>Euteleostomi</taxon>
        <taxon>Archelosauria</taxon>
        <taxon>Archosauria</taxon>
        <taxon>Dinosauria</taxon>
        <taxon>Saurischia</taxon>
        <taxon>Theropoda</taxon>
        <taxon>Coelurosauria</taxon>
        <taxon>Aves</taxon>
        <taxon>Neognathae</taxon>
        <taxon>Neoaves</taxon>
        <taxon>Telluraves</taxon>
        <taxon>Accipitrimorphae</taxon>
        <taxon>Accipitriformes</taxon>
        <taxon>Accipitridae</taxon>
        <taxon>Accipitrinae</taxon>
        <taxon>Accipiter</taxon>
    </lineage>
</organism>
<evidence type="ECO:0000313" key="7">
    <source>
        <dbReference type="Proteomes" id="UP000694541"/>
    </source>
</evidence>
<evidence type="ECO:0000259" key="5">
    <source>
        <dbReference type="Pfam" id="PF06220"/>
    </source>
</evidence>
<dbReference type="InterPro" id="IPR013085">
    <property type="entry name" value="U1-CZ_Znf_C2H2"/>
</dbReference>
<dbReference type="GO" id="GO:0030627">
    <property type="term" value="F:pre-mRNA 5'-splice site binding"/>
    <property type="evidence" value="ECO:0007669"/>
    <property type="project" value="InterPro"/>
</dbReference>
<reference evidence="6" key="2">
    <citation type="submission" date="2025-09" db="UniProtKB">
        <authorList>
            <consortium name="Ensembl"/>
        </authorList>
    </citation>
    <scope>IDENTIFICATION</scope>
</reference>
<evidence type="ECO:0000256" key="4">
    <source>
        <dbReference type="SAM" id="Phobius"/>
    </source>
</evidence>
<protein>
    <submittedName>
        <fullName evidence="6">Small nuclear ribonucleoprotein polypeptide C</fullName>
    </submittedName>
</protein>
<feature type="transmembrane region" description="Helical" evidence="4">
    <location>
        <begin position="121"/>
        <end position="145"/>
    </location>
</feature>
<keyword evidence="7" id="KW-1185">Reference proteome</keyword>
<evidence type="ECO:0000256" key="2">
    <source>
        <dbReference type="ARBA" id="ARBA00022771"/>
    </source>
</evidence>
<evidence type="ECO:0000256" key="3">
    <source>
        <dbReference type="ARBA" id="ARBA00022833"/>
    </source>
</evidence>
<dbReference type="Ensembl" id="ENSANIT00000002070.1">
    <property type="protein sequence ID" value="ENSANIP00000002009.1"/>
    <property type="gene ID" value="ENSANIG00000001429.1"/>
</dbReference>
<evidence type="ECO:0000313" key="6">
    <source>
        <dbReference type="Ensembl" id="ENSANIP00000002009.1"/>
    </source>
</evidence>
<keyword evidence="1" id="KW-0479">Metal-binding</keyword>
<dbReference type="GO" id="GO:0005685">
    <property type="term" value="C:U1 snRNP"/>
    <property type="evidence" value="ECO:0007669"/>
    <property type="project" value="InterPro"/>
</dbReference>
<dbReference type="Gene3D" id="3.30.160.60">
    <property type="entry name" value="Classic Zinc Finger"/>
    <property type="match status" value="1"/>
</dbReference>
<dbReference type="GO" id="GO:0008270">
    <property type="term" value="F:zinc ion binding"/>
    <property type="evidence" value="ECO:0007669"/>
    <property type="project" value="UniProtKB-KW"/>
</dbReference>
<dbReference type="SUPFAM" id="SSF57667">
    <property type="entry name" value="beta-beta-alpha zinc fingers"/>
    <property type="match status" value="1"/>
</dbReference>
<name>A0A8B9M0U9_9AVES</name>
<dbReference type="Proteomes" id="UP000694541">
    <property type="component" value="Unplaced"/>
</dbReference>
<dbReference type="GO" id="GO:0000395">
    <property type="term" value="P:mRNA 5'-splice site recognition"/>
    <property type="evidence" value="ECO:0007669"/>
    <property type="project" value="InterPro"/>
</dbReference>
<feature type="domain" description="U1-C C2H2-type zinc finger" evidence="5">
    <location>
        <begin position="19"/>
        <end position="40"/>
    </location>
</feature>
<dbReference type="InterPro" id="IPR017340">
    <property type="entry name" value="U1_snRNP-C"/>
</dbReference>
<keyword evidence="3" id="KW-0862">Zinc</keyword>
<feature type="transmembrane region" description="Helical" evidence="4">
    <location>
        <begin position="152"/>
        <end position="170"/>
    </location>
</feature>